<feature type="domain" description="Microcin J25-processing protein McjB C-terminal" evidence="1">
    <location>
        <begin position="108"/>
        <end position="221"/>
    </location>
</feature>
<keyword evidence="3" id="KW-1185">Reference proteome</keyword>
<reference evidence="3" key="1">
    <citation type="journal article" date="2019" name="Int. J. Syst. Evol. Microbiol.">
        <title>The Global Catalogue of Microorganisms (GCM) 10K type strain sequencing project: providing services to taxonomists for standard genome sequencing and annotation.</title>
        <authorList>
            <consortium name="The Broad Institute Genomics Platform"/>
            <consortium name="The Broad Institute Genome Sequencing Center for Infectious Disease"/>
            <person name="Wu L."/>
            <person name="Ma J."/>
        </authorList>
    </citation>
    <scope>NUCLEOTIDE SEQUENCE [LARGE SCALE GENOMIC DNA]</scope>
    <source>
        <strain evidence="3">CCUG 54329</strain>
    </source>
</reference>
<protein>
    <submittedName>
        <fullName evidence="2">Lasso peptide biosynthesis B2 protein</fullName>
    </submittedName>
</protein>
<evidence type="ECO:0000313" key="3">
    <source>
        <dbReference type="Proteomes" id="UP001597203"/>
    </source>
</evidence>
<comment type="caution">
    <text evidence="2">The sequence shown here is derived from an EMBL/GenBank/DDBJ whole genome shotgun (WGS) entry which is preliminary data.</text>
</comment>
<name>A0ABW3NXF9_9SPHN</name>
<evidence type="ECO:0000259" key="1">
    <source>
        <dbReference type="Pfam" id="PF13471"/>
    </source>
</evidence>
<proteinExistence type="predicted"/>
<dbReference type="RefSeq" id="WP_380909288.1">
    <property type="nucleotide sequence ID" value="NZ_JBHTLS010000070.1"/>
</dbReference>
<gene>
    <name evidence="2" type="ORF">ACFQ24_04450</name>
</gene>
<dbReference type="Pfam" id="PF13471">
    <property type="entry name" value="Transglut_core3"/>
    <property type="match status" value="1"/>
</dbReference>
<dbReference type="InterPro" id="IPR032708">
    <property type="entry name" value="McjB_C"/>
</dbReference>
<accession>A0ABW3NXF9</accession>
<dbReference type="EMBL" id="JBHTLS010000070">
    <property type="protein sequence ID" value="MFD1104142.1"/>
    <property type="molecule type" value="Genomic_DNA"/>
</dbReference>
<dbReference type="Proteomes" id="UP001597203">
    <property type="component" value="Unassembled WGS sequence"/>
</dbReference>
<organism evidence="2 3">
    <name type="scientific">Sphingobium olei</name>
    <dbReference type="NCBI Taxonomy" id="420955"/>
    <lineage>
        <taxon>Bacteria</taxon>
        <taxon>Pseudomonadati</taxon>
        <taxon>Pseudomonadota</taxon>
        <taxon>Alphaproteobacteria</taxon>
        <taxon>Sphingomonadales</taxon>
        <taxon>Sphingomonadaceae</taxon>
        <taxon>Sphingobium</taxon>
    </lineage>
</organism>
<dbReference type="NCBIfam" id="NF033537">
    <property type="entry name" value="lasso_biosyn_B2"/>
    <property type="match status" value="1"/>
</dbReference>
<dbReference type="InterPro" id="IPR053521">
    <property type="entry name" value="McjB-like"/>
</dbReference>
<evidence type="ECO:0000313" key="2">
    <source>
        <dbReference type="EMBL" id="MFD1104142.1"/>
    </source>
</evidence>
<sequence>MPLALCPGVSFCIVNDAAVFLDLNANRYFCLKQPDIGVLTSLRDAAPGSIATHPILRPLMARGLVREGSTDQLANNGIGIVEAVRDLTSYPLTGNGKESTIRAVLTELSWSATLKMRSLASIAETLGAKRNSLKDAPPDNSNGHFVEIAAALERSALITGVDGRCLPRSLAYISLCRHRSIATTLVFGVRLNPFQAHCWVQHKQTVLNDRLEHVRCFTPILAI</sequence>